<proteinExistence type="predicted"/>
<reference evidence="1" key="1">
    <citation type="submission" date="2023-12" db="EMBL/GenBank/DDBJ databases">
        <title>Genome assembly of Anisodus tanguticus.</title>
        <authorList>
            <person name="Wang Y.-J."/>
        </authorList>
    </citation>
    <scope>NUCLEOTIDE SEQUENCE</scope>
    <source>
        <strain evidence="1">KB-2021</strain>
        <tissue evidence="1">Leaf</tissue>
    </source>
</reference>
<organism evidence="1 2">
    <name type="scientific">Anisodus tanguticus</name>
    <dbReference type="NCBI Taxonomy" id="243964"/>
    <lineage>
        <taxon>Eukaryota</taxon>
        <taxon>Viridiplantae</taxon>
        <taxon>Streptophyta</taxon>
        <taxon>Embryophyta</taxon>
        <taxon>Tracheophyta</taxon>
        <taxon>Spermatophyta</taxon>
        <taxon>Magnoliopsida</taxon>
        <taxon>eudicotyledons</taxon>
        <taxon>Gunneridae</taxon>
        <taxon>Pentapetalae</taxon>
        <taxon>asterids</taxon>
        <taxon>lamiids</taxon>
        <taxon>Solanales</taxon>
        <taxon>Solanaceae</taxon>
        <taxon>Solanoideae</taxon>
        <taxon>Hyoscyameae</taxon>
        <taxon>Anisodus</taxon>
    </lineage>
</organism>
<name>A0AAE1QZT0_9SOLA</name>
<dbReference type="AlphaFoldDB" id="A0AAE1QZT0"/>
<accession>A0AAE1QZT0</accession>
<protein>
    <submittedName>
        <fullName evidence="1">Uncharacterized protein</fullName>
    </submittedName>
</protein>
<dbReference type="EMBL" id="JAVYJV010000021">
    <property type="protein sequence ID" value="KAK4343019.1"/>
    <property type="molecule type" value="Genomic_DNA"/>
</dbReference>
<comment type="caution">
    <text evidence="1">The sequence shown here is derived from an EMBL/GenBank/DDBJ whole genome shotgun (WGS) entry which is preliminary data.</text>
</comment>
<evidence type="ECO:0000313" key="2">
    <source>
        <dbReference type="Proteomes" id="UP001291623"/>
    </source>
</evidence>
<sequence length="93" mass="9904">MDDVWRTITGTGQSLPNRLSNVPVVTASISEPVSSEQRVVDPQISSENFPMAVIPSPNAELPRVEDLAVISCTSATFANQSTSGSRVTPSPNY</sequence>
<gene>
    <name evidence="1" type="ORF">RND71_038835</name>
</gene>
<evidence type="ECO:0000313" key="1">
    <source>
        <dbReference type="EMBL" id="KAK4343019.1"/>
    </source>
</evidence>
<dbReference type="Proteomes" id="UP001291623">
    <property type="component" value="Unassembled WGS sequence"/>
</dbReference>
<keyword evidence="2" id="KW-1185">Reference proteome</keyword>